<organism evidence="2 3">
    <name type="scientific">Tricholomella constricta</name>
    <dbReference type="NCBI Taxonomy" id="117010"/>
    <lineage>
        <taxon>Eukaryota</taxon>
        <taxon>Fungi</taxon>
        <taxon>Dikarya</taxon>
        <taxon>Basidiomycota</taxon>
        <taxon>Agaricomycotina</taxon>
        <taxon>Agaricomycetes</taxon>
        <taxon>Agaricomycetidae</taxon>
        <taxon>Agaricales</taxon>
        <taxon>Tricholomatineae</taxon>
        <taxon>Lyophyllaceae</taxon>
        <taxon>Tricholomella</taxon>
    </lineage>
</organism>
<comment type="caution">
    <text evidence="2">The sequence shown here is derived from an EMBL/GenBank/DDBJ whole genome shotgun (WGS) entry which is preliminary data.</text>
</comment>
<evidence type="ECO:0000313" key="2">
    <source>
        <dbReference type="EMBL" id="KAF5387720.1"/>
    </source>
</evidence>
<name>A0A8H5HR73_9AGAR</name>
<dbReference type="Proteomes" id="UP000565441">
    <property type="component" value="Unassembled WGS sequence"/>
</dbReference>
<feature type="region of interest" description="Disordered" evidence="1">
    <location>
        <begin position="223"/>
        <end position="266"/>
    </location>
</feature>
<reference evidence="2 3" key="1">
    <citation type="journal article" date="2020" name="ISME J.">
        <title>Uncovering the hidden diversity of litter-decomposition mechanisms in mushroom-forming fungi.</title>
        <authorList>
            <person name="Floudas D."/>
            <person name="Bentzer J."/>
            <person name="Ahren D."/>
            <person name="Johansson T."/>
            <person name="Persson P."/>
            <person name="Tunlid A."/>
        </authorList>
    </citation>
    <scope>NUCLEOTIDE SEQUENCE [LARGE SCALE GENOMIC DNA]</scope>
    <source>
        <strain evidence="2 3">CBS 661.87</strain>
    </source>
</reference>
<protein>
    <submittedName>
        <fullName evidence="2">Uncharacterized protein</fullName>
    </submittedName>
</protein>
<keyword evidence="3" id="KW-1185">Reference proteome</keyword>
<proteinExistence type="predicted"/>
<dbReference type="EMBL" id="JAACJP010000001">
    <property type="protein sequence ID" value="KAF5387720.1"/>
    <property type="molecule type" value="Genomic_DNA"/>
</dbReference>
<dbReference type="AlphaFoldDB" id="A0A8H5HR73"/>
<dbReference type="OrthoDB" id="68090at2759"/>
<feature type="region of interest" description="Disordered" evidence="1">
    <location>
        <begin position="29"/>
        <end position="62"/>
    </location>
</feature>
<evidence type="ECO:0000313" key="3">
    <source>
        <dbReference type="Proteomes" id="UP000565441"/>
    </source>
</evidence>
<accession>A0A8H5HR73</accession>
<evidence type="ECO:0000256" key="1">
    <source>
        <dbReference type="SAM" id="MobiDB-lite"/>
    </source>
</evidence>
<sequence>MRNRHIPKKGNSFDINWCTQRTAGHTFYTHSTMNDGSLPSSPTSPMSRRKQSIPTGFRPTPRPKQRIEEMTLRELQDLHSLNAKILSSPGASTSTYVDRVMTQQAQVEDRLIELEGMETINIALKKTKIKGEGDMNVDTTSEPPVSRTIEAKRKALQKFAPAYGVSIPGTLSLQEAMNLEQQAHMREKERIERIAEKKRRLGMPIKGEVLTRQEREARIWAFMNHKPTESDMEDDDEDESDDDDDPASWFEDDQDDGRKGQDIIEPDVEDLSDIIRIDESRLHYNTFYRPRNDGD</sequence>
<gene>
    <name evidence="2" type="ORF">D9615_000273</name>
</gene>
<feature type="compositionally biased region" description="Polar residues" evidence="1">
    <location>
        <begin position="29"/>
        <end position="46"/>
    </location>
</feature>
<feature type="compositionally biased region" description="Acidic residues" evidence="1">
    <location>
        <begin position="230"/>
        <end position="255"/>
    </location>
</feature>